<feature type="transmembrane region" description="Helical" evidence="6">
    <location>
        <begin position="479"/>
        <end position="503"/>
    </location>
</feature>
<evidence type="ECO:0000313" key="8">
    <source>
        <dbReference type="EMBL" id="MBC5997616.1"/>
    </source>
</evidence>
<dbReference type="PANTHER" id="PTHR30287">
    <property type="entry name" value="MEMBRANE COMPONENT OF PREDICTED ABC SUPERFAMILY METABOLITE UPTAKE TRANSPORTER"/>
    <property type="match status" value="1"/>
</dbReference>
<dbReference type="Pfam" id="PF02687">
    <property type="entry name" value="FtsX"/>
    <property type="match status" value="2"/>
</dbReference>
<evidence type="ECO:0000256" key="3">
    <source>
        <dbReference type="ARBA" id="ARBA00022692"/>
    </source>
</evidence>
<dbReference type="PANTHER" id="PTHR30287:SF1">
    <property type="entry name" value="INNER MEMBRANE PROTEIN"/>
    <property type="match status" value="1"/>
</dbReference>
<keyword evidence="9" id="KW-1185">Reference proteome</keyword>
<keyword evidence="2" id="KW-1003">Cell membrane</keyword>
<dbReference type="RefSeq" id="WP_153972429.1">
    <property type="nucleotide sequence ID" value="NZ_JACRWE010000006.1"/>
</dbReference>
<dbReference type="InterPro" id="IPR038766">
    <property type="entry name" value="Membrane_comp_ABC_pdt"/>
</dbReference>
<feature type="domain" description="ABC3 transporter permease C-terminal" evidence="7">
    <location>
        <begin position="691"/>
        <end position="808"/>
    </location>
</feature>
<feature type="transmembrane region" description="Helical" evidence="6">
    <location>
        <begin position="314"/>
        <end position="336"/>
    </location>
</feature>
<proteinExistence type="predicted"/>
<accession>A0ABR7JRR7</accession>
<gene>
    <name evidence="8" type="ORF">H8923_12650</name>
</gene>
<evidence type="ECO:0000313" key="9">
    <source>
        <dbReference type="Proteomes" id="UP000609849"/>
    </source>
</evidence>
<dbReference type="Proteomes" id="UP000609849">
    <property type="component" value="Unassembled WGS sequence"/>
</dbReference>
<feature type="transmembrane region" description="Helical" evidence="6">
    <location>
        <begin position="357"/>
        <end position="379"/>
    </location>
</feature>
<dbReference type="EMBL" id="JACRWE010000006">
    <property type="protein sequence ID" value="MBC5997616.1"/>
    <property type="molecule type" value="Genomic_DNA"/>
</dbReference>
<feature type="transmembrane region" description="Helical" evidence="6">
    <location>
        <begin position="399"/>
        <end position="427"/>
    </location>
</feature>
<feature type="transmembrane region" description="Helical" evidence="6">
    <location>
        <begin position="686"/>
        <end position="706"/>
    </location>
</feature>
<name>A0ABR7JRR7_9FIRM</name>
<feature type="transmembrane region" description="Helical" evidence="6">
    <location>
        <begin position="739"/>
        <end position="758"/>
    </location>
</feature>
<evidence type="ECO:0000256" key="6">
    <source>
        <dbReference type="SAM" id="Phobius"/>
    </source>
</evidence>
<keyword evidence="4 6" id="KW-1133">Transmembrane helix</keyword>
<evidence type="ECO:0000259" key="7">
    <source>
        <dbReference type="Pfam" id="PF02687"/>
    </source>
</evidence>
<evidence type="ECO:0000256" key="2">
    <source>
        <dbReference type="ARBA" id="ARBA00022475"/>
    </source>
</evidence>
<organism evidence="8 9">
    <name type="scientific">Romboutsia faecis</name>
    <dbReference type="NCBI Taxonomy" id="2764597"/>
    <lineage>
        <taxon>Bacteria</taxon>
        <taxon>Bacillati</taxon>
        <taxon>Bacillota</taxon>
        <taxon>Clostridia</taxon>
        <taxon>Peptostreptococcales</taxon>
        <taxon>Peptostreptococcaceae</taxon>
        <taxon>Romboutsia</taxon>
    </lineage>
</organism>
<comment type="subcellular location">
    <subcellularLocation>
        <location evidence="1">Cell membrane</location>
        <topology evidence="1">Multi-pass membrane protein</topology>
    </subcellularLocation>
</comment>
<evidence type="ECO:0000256" key="4">
    <source>
        <dbReference type="ARBA" id="ARBA00022989"/>
    </source>
</evidence>
<evidence type="ECO:0000256" key="5">
    <source>
        <dbReference type="ARBA" id="ARBA00023136"/>
    </source>
</evidence>
<dbReference type="InterPro" id="IPR003838">
    <property type="entry name" value="ABC3_permease_C"/>
</dbReference>
<sequence>MGVKILLKNTLNIFKKKKIQLLAIGIIIGLSSFLYTMMFYTLDSLKSPFEKFVLDYNQEDFSVEIIDGITEGDIKSLSKEDKDLINSILAYSLGDIKRENESLYNKIIRNRIDEFESEYNEFQLEERNYKTVNYERESKGNKVTFVKDGENINRSYIEKGNKPSNDNEIAITQIYAKKNNLELGDKIDINNKSYTITGYVLFPDITLPVNGKDFIIDNSRITVALITNNEYENIKGKESIYFSGIVKNKSSENMENEKYKDNYNKVIRDFDKKVVNTFSKKERLDFVTNITSTKNQIRSGAIYEELKAGQQATIVLSAIISSIAVMIILILIYKVIKNEKTQIGLLKAIGYSKNEIILPYLIVLLLISFPMLILGYIGGMHASNPMKNFYLDFYLLPNASIQTNISVLLIAICFPIVIILGLSYIVIKKILSKKAVSLLKASEKEKISKLNKLCNKLFKDAKAQTKFKYSFIFNNTSKFVVFFIGIFLSSMLIIMSFMMIGFFEKMTTDYYNNVDYVYEGYVDFTKGLPKLKDNQEPFISIDSVKYKDKSINIKGLLAENKLHKLYNKKGADITEDLNNGVVINTSFSKIHNIKAGDIIELEVNDQILKRKVANVSKDYGTETIYWRLEDIAEVVTKGKSLGIGINENFFNSVYSKQKLDDEVYLSIINKNDIMEQSKLMQKFIEIAVYGMIGFAMFIAVLVLYMLTTLTIEDNYYNISLLKVMGYSKKEVNSMILKSYLIYAILSYFVSTYLTVIGFDYIIKYLGRMFGMVMPFEFHIWHLFAGLIIIIVIFIIGTYAAKRRINKVSIQEVLKAYRE</sequence>
<feature type="transmembrane region" description="Helical" evidence="6">
    <location>
        <begin position="778"/>
        <end position="800"/>
    </location>
</feature>
<keyword evidence="5 6" id="KW-0472">Membrane</keyword>
<reference evidence="8 9" key="1">
    <citation type="submission" date="2020-08" db="EMBL/GenBank/DDBJ databases">
        <authorList>
            <person name="Liu C."/>
            <person name="Sun Q."/>
        </authorList>
    </citation>
    <scope>NUCLEOTIDE SEQUENCE [LARGE SCALE GENOMIC DNA]</scope>
    <source>
        <strain evidence="8 9">NSJ-18</strain>
    </source>
</reference>
<comment type="caution">
    <text evidence="8">The sequence shown here is derived from an EMBL/GenBank/DDBJ whole genome shotgun (WGS) entry which is preliminary data.</text>
</comment>
<protein>
    <submittedName>
        <fullName evidence="8">ABC transporter permease</fullName>
    </submittedName>
</protein>
<feature type="domain" description="ABC3 transporter permease C-terminal" evidence="7">
    <location>
        <begin position="314"/>
        <end position="433"/>
    </location>
</feature>
<keyword evidence="3 6" id="KW-0812">Transmembrane</keyword>
<evidence type="ECO:0000256" key="1">
    <source>
        <dbReference type="ARBA" id="ARBA00004651"/>
    </source>
</evidence>
<feature type="transmembrane region" description="Helical" evidence="6">
    <location>
        <begin position="21"/>
        <end position="42"/>
    </location>
</feature>